<evidence type="ECO:0000313" key="2">
    <source>
        <dbReference type="Proteomes" id="UP001597013"/>
    </source>
</evidence>
<sequence length="108" mass="12579">MRPTTIQLKRIIVDYAKLNEKILDLLVSTYPNGYNDTDIISFVNAQGETIKCVEVRTDDSIYLVKISKKLVIAMEEYDIDDDDYDYDDEDGDFEFEDFDQSDMLEIAE</sequence>
<dbReference type="RefSeq" id="WP_386129867.1">
    <property type="nucleotide sequence ID" value="NZ_JBHTJL010000009.1"/>
</dbReference>
<dbReference type="EMBL" id="JBHTJL010000009">
    <property type="protein sequence ID" value="MFD1063266.1"/>
    <property type="molecule type" value="Genomic_DNA"/>
</dbReference>
<keyword evidence="2" id="KW-1185">Reference proteome</keyword>
<comment type="caution">
    <text evidence="1">The sequence shown here is derived from an EMBL/GenBank/DDBJ whole genome shotgun (WGS) entry which is preliminary data.</text>
</comment>
<evidence type="ECO:0000313" key="1">
    <source>
        <dbReference type="EMBL" id="MFD1063266.1"/>
    </source>
</evidence>
<organism evidence="1 2">
    <name type="scientific">Winogradskyella litorisediminis</name>
    <dbReference type="NCBI Taxonomy" id="1156618"/>
    <lineage>
        <taxon>Bacteria</taxon>
        <taxon>Pseudomonadati</taxon>
        <taxon>Bacteroidota</taxon>
        <taxon>Flavobacteriia</taxon>
        <taxon>Flavobacteriales</taxon>
        <taxon>Flavobacteriaceae</taxon>
        <taxon>Winogradskyella</taxon>
    </lineage>
</organism>
<protein>
    <recommendedName>
        <fullName evidence="3">DNA primase</fullName>
    </recommendedName>
</protein>
<name>A0ABW3NAF1_9FLAO</name>
<proteinExistence type="predicted"/>
<dbReference type="Proteomes" id="UP001597013">
    <property type="component" value="Unassembled WGS sequence"/>
</dbReference>
<evidence type="ECO:0008006" key="3">
    <source>
        <dbReference type="Google" id="ProtNLM"/>
    </source>
</evidence>
<reference evidence="2" key="1">
    <citation type="journal article" date="2019" name="Int. J. Syst. Evol. Microbiol.">
        <title>The Global Catalogue of Microorganisms (GCM) 10K type strain sequencing project: providing services to taxonomists for standard genome sequencing and annotation.</title>
        <authorList>
            <consortium name="The Broad Institute Genomics Platform"/>
            <consortium name="The Broad Institute Genome Sequencing Center for Infectious Disease"/>
            <person name="Wu L."/>
            <person name="Ma J."/>
        </authorList>
    </citation>
    <scope>NUCLEOTIDE SEQUENCE [LARGE SCALE GENOMIC DNA]</scope>
    <source>
        <strain evidence="2">CCUG 62215</strain>
    </source>
</reference>
<gene>
    <name evidence="1" type="ORF">ACFQ1Q_08400</name>
</gene>
<accession>A0ABW3NAF1</accession>